<name>A0A9P4QAW6_9PEZI</name>
<dbReference type="GO" id="GO:0008757">
    <property type="term" value="F:S-adenosylmethionine-dependent methyltransferase activity"/>
    <property type="evidence" value="ECO:0007669"/>
    <property type="project" value="InterPro"/>
</dbReference>
<dbReference type="OrthoDB" id="2387925at2759"/>
<comment type="similarity">
    <text evidence="2">Belongs to the class I-like SAM-binding methyltransferase superfamily. TRM5/TYW2 family.</text>
</comment>
<dbReference type="Gene3D" id="3.40.50.150">
    <property type="entry name" value="Vaccinia Virus protein VP39"/>
    <property type="match status" value="1"/>
</dbReference>
<feature type="domain" description="SAM-dependent methyltransferase TRM5/TYW2-type" evidence="3">
    <location>
        <begin position="72"/>
        <end position="366"/>
    </location>
</feature>
<comment type="subcellular location">
    <subcellularLocation>
        <location evidence="2">Cytoplasm</location>
    </subcellularLocation>
</comment>
<keyword evidence="2" id="KW-0819">tRNA processing</keyword>
<dbReference type="GO" id="GO:0030488">
    <property type="term" value="P:tRNA methylation"/>
    <property type="evidence" value="ECO:0007669"/>
    <property type="project" value="TreeGrafter"/>
</dbReference>
<dbReference type="SUPFAM" id="SSF53335">
    <property type="entry name" value="S-adenosyl-L-methionine-dependent methyltransferases"/>
    <property type="match status" value="1"/>
</dbReference>
<keyword evidence="5" id="KW-1185">Reference proteome</keyword>
<dbReference type="PROSITE" id="PS51684">
    <property type="entry name" value="SAM_MT_TRM5_TYW2"/>
    <property type="match status" value="1"/>
</dbReference>
<keyword evidence="2" id="KW-0808">Transferase</keyword>
<dbReference type="EMBL" id="MU003789">
    <property type="protein sequence ID" value="KAF2721541.1"/>
    <property type="molecule type" value="Genomic_DNA"/>
</dbReference>
<sequence length="366" mass="40680">MDRAVRDWINNNDGPPSPSINADILAKRLNKSYTIHGNLLLLPSSALQQVELEDTVGTDGWDRIIEDLYKCISIQLKITHIAVNHPIPLHSKIGSGEDNVIRSPTNFQPVFGDFGPTTCSSPPTQSDLSTALWVTAKQNGIYQTWAPRWTMFSRGNVKEKARILKLPSVQLAIEHGHKDGRGSSAVDLYAGIGYFAFSYVKAGVQKVICWDLNPWSCEGLTRGAKANKWVATRCEDDENSRVAAVTRGAQLIVFNESNGEALRSLLAMRHRIPPVRHVNCGLLPSSAQSWRTAVQALDPELGGWMHIHENFASSEIEQRSEEVRQAIQSLADTLLGHRQVTLEHIERVKTYAPGVWHCVLDIHVMS</sequence>
<dbReference type="PANTHER" id="PTHR23245">
    <property type="entry name" value="TRNA METHYLTRANSFERASE"/>
    <property type="match status" value="1"/>
</dbReference>
<evidence type="ECO:0000256" key="1">
    <source>
        <dbReference type="ARBA" id="ARBA00049400"/>
    </source>
</evidence>
<evidence type="ECO:0000313" key="5">
    <source>
        <dbReference type="Proteomes" id="UP000799441"/>
    </source>
</evidence>
<dbReference type="GO" id="GO:0031591">
    <property type="term" value="P:wybutosine biosynthetic process"/>
    <property type="evidence" value="ECO:0007669"/>
    <property type="project" value="InterPro"/>
</dbReference>
<dbReference type="Proteomes" id="UP000799441">
    <property type="component" value="Unassembled WGS sequence"/>
</dbReference>
<keyword evidence="2" id="KW-0963">Cytoplasm</keyword>
<comment type="function">
    <text evidence="2">S-adenosyl-L-methionine-dependent transferase that acts as a component of the wybutosine biosynthesis pathway. Wybutosine is a hyper modified guanosine with a tricyclic base found at the 3'-position adjacent to the anticodon of eukaryotic phenylalanine tRNA. Catalyzes the transfer of the alpha-amino-alpha-carboxypropyl (acp) group from S-adenosyl-L-methionine to the C-7 position of 4-demethylwyosine (imG-14) to produce wybutosine-86.</text>
</comment>
<comment type="catalytic activity">
    <reaction evidence="1">
        <text>4-demethylwyosine(37) in tRNA(Phe) + S-adenosyl-L-methionine = 4-demethyl-7-[(3S)-3-amino-3-carboxypropyl]wyosine(37) in tRNA(Phe) + S-methyl-5'-thioadenosine + H(+)</text>
        <dbReference type="Rhea" id="RHEA:36355"/>
        <dbReference type="Rhea" id="RHEA-COMP:10164"/>
        <dbReference type="Rhea" id="RHEA-COMP:10378"/>
        <dbReference type="ChEBI" id="CHEBI:15378"/>
        <dbReference type="ChEBI" id="CHEBI:17509"/>
        <dbReference type="ChEBI" id="CHEBI:59789"/>
        <dbReference type="ChEBI" id="CHEBI:64315"/>
        <dbReference type="ChEBI" id="CHEBI:73550"/>
        <dbReference type="EC" id="2.5.1.114"/>
    </reaction>
</comment>
<organism evidence="4 5">
    <name type="scientific">Polychaeton citri CBS 116435</name>
    <dbReference type="NCBI Taxonomy" id="1314669"/>
    <lineage>
        <taxon>Eukaryota</taxon>
        <taxon>Fungi</taxon>
        <taxon>Dikarya</taxon>
        <taxon>Ascomycota</taxon>
        <taxon>Pezizomycotina</taxon>
        <taxon>Dothideomycetes</taxon>
        <taxon>Dothideomycetidae</taxon>
        <taxon>Capnodiales</taxon>
        <taxon>Capnodiaceae</taxon>
        <taxon>Polychaeton</taxon>
    </lineage>
</organism>
<dbReference type="GO" id="GO:0008175">
    <property type="term" value="F:tRNA methyltransferase activity"/>
    <property type="evidence" value="ECO:0007669"/>
    <property type="project" value="TreeGrafter"/>
</dbReference>
<dbReference type="PIRSF" id="PIRSF038972">
    <property type="entry name" value="Trm12"/>
    <property type="match status" value="1"/>
</dbReference>
<comment type="pathway">
    <text evidence="2">tRNA modification; wybutosine-tRNA(Phe) biosynthesis.</text>
</comment>
<dbReference type="InterPro" id="IPR030382">
    <property type="entry name" value="MeTrfase_TRM5/TYW2"/>
</dbReference>
<evidence type="ECO:0000313" key="4">
    <source>
        <dbReference type="EMBL" id="KAF2721541.1"/>
    </source>
</evidence>
<dbReference type="AlphaFoldDB" id="A0A9P4QAW6"/>
<dbReference type="GO" id="GO:0005737">
    <property type="term" value="C:cytoplasm"/>
    <property type="evidence" value="ECO:0007669"/>
    <property type="project" value="UniProtKB-SubCell"/>
</dbReference>
<gene>
    <name evidence="4" type="ORF">K431DRAFT_294132</name>
</gene>
<protein>
    <recommendedName>
        <fullName evidence="2">tRNA wybutosine-synthesizing protein 2</fullName>
        <shortName evidence="2">tRNA-yW-synthesizing protein 2</shortName>
    </recommendedName>
    <alternativeName>
        <fullName evidence="2">tRNA(Phe) (4-demethylwyosine(37)-C(7)) aminocarboxypropyltransferase</fullName>
    </alternativeName>
</protein>
<dbReference type="InterPro" id="IPR029063">
    <property type="entry name" value="SAM-dependent_MTases_sf"/>
</dbReference>
<accession>A0A9P4QAW6</accession>
<dbReference type="GO" id="GO:0102522">
    <property type="term" value="F:tRNA 4-demethylwyosine alpha-amino-alpha-carboxypropyltransferase activity"/>
    <property type="evidence" value="ECO:0007669"/>
    <property type="project" value="UniProtKB-EC"/>
</dbReference>
<evidence type="ECO:0000259" key="3">
    <source>
        <dbReference type="PROSITE" id="PS51684"/>
    </source>
</evidence>
<dbReference type="PANTHER" id="PTHR23245:SF25">
    <property type="entry name" value="TRNA WYBUTOSINE-SYNTHESIZING PROTEIN 2 HOMOLOG"/>
    <property type="match status" value="1"/>
</dbReference>
<dbReference type="InterPro" id="IPR026274">
    <property type="entry name" value="tRNA_wybutosine_synth_prot_2"/>
</dbReference>
<reference evidence="4" key="1">
    <citation type="journal article" date="2020" name="Stud. Mycol.">
        <title>101 Dothideomycetes genomes: a test case for predicting lifestyles and emergence of pathogens.</title>
        <authorList>
            <person name="Haridas S."/>
            <person name="Albert R."/>
            <person name="Binder M."/>
            <person name="Bloem J."/>
            <person name="Labutti K."/>
            <person name="Salamov A."/>
            <person name="Andreopoulos B."/>
            <person name="Baker S."/>
            <person name="Barry K."/>
            <person name="Bills G."/>
            <person name="Bluhm B."/>
            <person name="Cannon C."/>
            <person name="Castanera R."/>
            <person name="Culley D."/>
            <person name="Daum C."/>
            <person name="Ezra D."/>
            <person name="Gonzalez J."/>
            <person name="Henrissat B."/>
            <person name="Kuo A."/>
            <person name="Liang C."/>
            <person name="Lipzen A."/>
            <person name="Lutzoni F."/>
            <person name="Magnuson J."/>
            <person name="Mondo S."/>
            <person name="Nolan M."/>
            <person name="Ohm R."/>
            <person name="Pangilinan J."/>
            <person name="Park H.-J."/>
            <person name="Ramirez L."/>
            <person name="Alfaro M."/>
            <person name="Sun H."/>
            <person name="Tritt A."/>
            <person name="Yoshinaga Y."/>
            <person name="Zwiers L.-H."/>
            <person name="Turgeon B."/>
            <person name="Goodwin S."/>
            <person name="Spatafora J."/>
            <person name="Crous P."/>
            <person name="Grigoriev I."/>
        </authorList>
    </citation>
    <scope>NUCLEOTIDE SEQUENCE</scope>
    <source>
        <strain evidence="4">CBS 116435</strain>
    </source>
</reference>
<comment type="caution">
    <text evidence="4">The sequence shown here is derived from an EMBL/GenBank/DDBJ whole genome shotgun (WGS) entry which is preliminary data.</text>
</comment>
<evidence type="ECO:0000256" key="2">
    <source>
        <dbReference type="PIRNR" id="PIRNR038972"/>
    </source>
</evidence>
<proteinExistence type="inferred from homology"/>
<keyword evidence="2" id="KW-0949">S-adenosyl-L-methionine</keyword>